<evidence type="ECO:0000256" key="3">
    <source>
        <dbReference type="ARBA" id="ARBA00023125"/>
    </source>
</evidence>
<dbReference type="InterPro" id="IPR036086">
    <property type="entry name" value="ParB/Sulfiredoxin_sf"/>
</dbReference>
<dbReference type="CDD" id="cd16393">
    <property type="entry name" value="SPO0J_N"/>
    <property type="match status" value="1"/>
</dbReference>
<feature type="region of interest" description="Disordered" evidence="4">
    <location>
        <begin position="24"/>
        <end position="48"/>
    </location>
</feature>
<dbReference type="FunFam" id="1.10.10.2830:FF:000001">
    <property type="entry name" value="Chromosome partitioning protein ParB"/>
    <property type="match status" value="1"/>
</dbReference>
<dbReference type="GO" id="GO:0007059">
    <property type="term" value="P:chromosome segregation"/>
    <property type="evidence" value="ECO:0007669"/>
    <property type="project" value="UniProtKB-KW"/>
</dbReference>
<dbReference type="Proteomes" id="UP000231673">
    <property type="component" value="Unassembled WGS sequence"/>
</dbReference>
<dbReference type="PANTHER" id="PTHR33375">
    <property type="entry name" value="CHROMOSOME-PARTITIONING PROTEIN PARB-RELATED"/>
    <property type="match status" value="1"/>
</dbReference>
<dbReference type="SMART" id="SM00470">
    <property type="entry name" value="ParB"/>
    <property type="match status" value="1"/>
</dbReference>
<dbReference type="GO" id="GO:0005694">
    <property type="term" value="C:chromosome"/>
    <property type="evidence" value="ECO:0007669"/>
    <property type="project" value="TreeGrafter"/>
</dbReference>
<protein>
    <recommendedName>
        <fullName evidence="5">ParB-like N-terminal domain-containing protein</fullName>
    </recommendedName>
</protein>
<dbReference type="GO" id="GO:0045881">
    <property type="term" value="P:positive regulation of sporulation resulting in formation of a cellular spore"/>
    <property type="evidence" value="ECO:0007669"/>
    <property type="project" value="TreeGrafter"/>
</dbReference>
<dbReference type="Gene3D" id="3.90.1530.30">
    <property type="match status" value="1"/>
</dbReference>
<evidence type="ECO:0000256" key="4">
    <source>
        <dbReference type="SAM" id="MobiDB-lite"/>
    </source>
</evidence>
<comment type="similarity">
    <text evidence="1">Belongs to the ParB family.</text>
</comment>
<evidence type="ECO:0000313" key="7">
    <source>
        <dbReference type="Proteomes" id="UP000231673"/>
    </source>
</evidence>
<dbReference type="FunFam" id="3.90.1530.30:FF:000001">
    <property type="entry name" value="Chromosome partitioning protein ParB"/>
    <property type="match status" value="1"/>
</dbReference>
<sequence>MFPPGRENMKSALGKGLQSLIPKKESRISGFLKGRKSPSGLGESRNRDKKESIFNIEIDKIRPNSNQPRKDVGVEALKDLADSIREHGILQPLLVSKIEKPSERGRQVEYEIIAGERRWRAAKLAGLPSVPVIIRDSSAHQKLEIALVENIQRKNLNAIETALAYKQLQDRFGLKHHEIAKKIGKDRSTISNALRILGLPQEVQDAIVGGKFSEGHARAILLAKPVARLPIFRRVLKESLSVRRTEDLARRVARPATPGGTGPKNPLFKKIESELKEILGGRRVSITKRGDLGNIRIEFVTQEELDRLVYLLSQN</sequence>
<name>A0A2M7IE89_9BACT</name>
<dbReference type="InterPro" id="IPR041468">
    <property type="entry name" value="HTH_ParB/Spo0J"/>
</dbReference>
<evidence type="ECO:0000259" key="5">
    <source>
        <dbReference type="SMART" id="SM00470"/>
    </source>
</evidence>
<dbReference type="EMBL" id="PFGW01000011">
    <property type="protein sequence ID" value="PIW74842.1"/>
    <property type="molecule type" value="Genomic_DNA"/>
</dbReference>
<accession>A0A2M7IE89</accession>
<dbReference type="Pfam" id="PF02195">
    <property type="entry name" value="ParB_N"/>
    <property type="match status" value="1"/>
</dbReference>
<organism evidence="6 7">
    <name type="scientific">Candidatus Portnoybacteria bacterium CG_4_8_14_3_um_filter_44_15</name>
    <dbReference type="NCBI Taxonomy" id="1974803"/>
    <lineage>
        <taxon>Bacteria</taxon>
        <taxon>Candidatus Portnoyibacteriota</taxon>
    </lineage>
</organism>
<reference evidence="7" key="1">
    <citation type="submission" date="2017-09" db="EMBL/GenBank/DDBJ databases">
        <title>Depth-based differentiation of microbial function through sediment-hosted aquifers and enrichment of novel symbionts in the deep terrestrial subsurface.</title>
        <authorList>
            <person name="Probst A.J."/>
            <person name="Ladd B."/>
            <person name="Jarett J.K."/>
            <person name="Geller-Mcgrath D.E."/>
            <person name="Sieber C.M.K."/>
            <person name="Emerson J.B."/>
            <person name="Anantharaman K."/>
            <person name="Thomas B.C."/>
            <person name="Malmstrom R."/>
            <person name="Stieglmeier M."/>
            <person name="Klingl A."/>
            <person name="Woyke T."/>
            <person name="Ryan C.M."/>
            <person name="Banfield J.F."/>
        </authorList>
    </citation>
    <scope>NUCLEOTIDE SEQUENCE [LARGE SCALE GENOMIC DNA]</scope>
</reference>
<evidence type="ECO:0000256" key="2">
    <source>
        <dbReference type="ARBA" id="ARBA00022829"/>
    </source>
</evidence>
<dbReference type="AlphaFoldDB" id="A0A2M7IE89"/>
<proteinExistence type="inferred from homology"/>
<dbReference type="Gene3D" id="1.10.10.2830">
    <property type="match status" value="1"/>
</dbReference>
<dbReference type="InterPro" id="IPR050336">
    <property type="entry name" value="Chromosome_partition/occlusion"/>
</dbReference>
<comment type="caution">
    <text evidence="6">The sequence shown here is derived from an EMBL/GenBank/DDBJ whole genome shotgun (WGS) entry which is preliminary data.</text>
</comment>
<dbReference type="SUPFAM" id="SSF110849">
    <property type="entry name" value="ParB/Sulfiredoxin"/>
    <property type="match status" value="1"/>
</dbReference>
<dbReference type="InterPro" id="IPR003115">
    <property type="entry name" value="ParB_N"/>
</dbReference>
<keyword evidence="2" id="KW-0159">Chromosome partition</keyword>
<gene>
    <name evidence="6" type="ORF">CO003_00525</name>
</gene>
<dbReference type="Pfam" id="PF17762">
    <property type="entry name" value="HTH_ParB"/>
    <property type="match status" value="1"/>
</dbReference>
<dbReference type="NCBIfam" id="TIGR00180">
    <property type="entry name" value="parB_part"/>
    <property type="match status" value="1"/>
</dbReference>
<keyword evidence="3" id="KW-0238">DNA-binding</keyword>
<evidence type="ECO:0000313" key="6">
    <source>
        <dbReference type="EMBL" id="PIW74842.1"/>
    </source>
</evidence>
<dbReference type="PANTHER" id="PTHR33375:SF1">
    <property type="entry name" value="CHROMOSOME-PARTITIONING PROTEIN PARB-RELATED"/>
    <property type="match status" value="1"/>
</dbReference>
<dbReference type="GO" id="GO:0003677">
    <property type="term" value="F:DNA binding"/>
    <property type="evidence" value="ECO:0007669"/>
    <property type="project" value="UniProtKB-KW"/>
</dbReference>
<evidence type="ECO:0000256" key="1">
    <source>
        <dbReference type="ARBA" id="ARBA00006295"/>
    </source>
</evidence>
<feature type="domain" description="ParB-like N-terminal" evidence="5">
    <location>
        <begin position="54"/>
        <end position="151"/>
    </location>
</feature>
<dbReference type="InterPro" id="IPR004437">
    <property type="entry name" value="ParB/RepB/Spo0J"/>
</dbReference>